<feature type="domain" description="SRCR" evidence="6">
    <location>
        <begin position="20"/>
        <end position="98"/>
    </location>
</feature>
<evidence type="ECO:0000256" key="4">
    <source>
        <dbReference type="SAM" id="Phobius"/>
    </source>
</evidence>
<accession>A0A6J8ANG1</accession>
<dbReference type="InterPro" id="IPR000884">
    <property type="entry name" value="TSP1_rpt"/>
</dbReference>
<dbReference type="InterPro" id="IPR052065">
    <property type="entry name" value="Compl_asym_regulator"/>
</dbReference>
<evidence type="ECO:0000313" key="8">
    <source>
        <dbReference type="Proteomes" id="UP000507470"/>
    </source>
</evidence>
<name>A0A6J8ANG1_MYTCO</name>
<evidence type="ECO:0000313" key="7">
    <source>
        <dbReference type="EMBL" id="CAC5371200.1"/>
    </source>
</evidence>
<dbReference type="SUPFAM" id="SSF56487">
    <property type="entry name" value="SRCR-like"/>
    <property type="match status" value="1"/>
</dbReference>
<feature type="chain" id="PRO_5027082667" evidence="5">
    <location>
        <begin position="23"/>
        <end position="406"/>
    </location>
</feature>
<evidence type="ECO:0000256" key="2">
    <source>
        <dbReference type="ARBA" id="ARBA00023157"/>
    </source>
</evidence>
<dbReference type="EMBL" id="CACVKT020001750">
    <property type="protein sequence ID" value="CAC5371200.1"/>
    <property type="molecule type" value="Genomic_DNA"/>
</dbReference>
<keyword evidence="2" id="KW-1015">Disulfide bond</keyword>
<dbReference type="GO" id="GO:0016020">
    <property type="term" value="C:membrane"/>
    <property type="evidence" value="ECO:0007669"/>
    <property type="project" value="InterPro"/>
</dbReference>
<keyword evidence="4" id="KW-0812">Transmembrane</keyword>
<dbReference type="FunFam" id="2.20.100.10:FF:000002">
    <property type="entry name" value="Unc-5 netrin receptor C"/>
    <property type="match status" value="1"/>
</dbReference>
<dbReference type="Gene3D" id="3.10.250.10">
    <property type="entry name" value="SRCR-like domain"/>
    <property type="match status" value="1"/>
</dbReference>
<dbReference type="AlphaFoldDB" id="A0A6J8ANG1"/>
<evidence type="ECO:0000256" key="1">
    <source>
        <dbReference type="ARBA" id="ARBA00022737"/>
    </source>
</evidence>
<keyword evidence="4" id="KW-0472">Membrane</keyword>
<organism evidence="7 8">
    <name type="scientific">Mytilus coruscus</name>
    <name type="common">Sea mussel</name>
    <dbReference type="NCBI Taxonomy" id="42192"/>
    <lineage>
        <taxon>Eukaryota</taxon>
        <taxon>Metazoa</taxon>
        <taxon>Spiralia</taxon>
        <taxon>Lophotrochozoa</taxon>
        <taxon>Mollusca</taxon>
        <taxon>Bivalvia</taxon>
        <taxon>Autobranchia</taxon>
        <taxon>Pteriomorphia</taxon>
        <taxon>Mytilida</taxon>
        <taxon>Mytiloidea</taxon>
        <taxon>Mytilidae</taxon>
        <taxon>Mytilinae</taxon>
        <taxon>Mytilus</taxon>
    </lineage>
</organism>
<reference evidence="7 8" key="1">
    <citation type="submission" date="2020-06" db="EMBL/GenBank/DDBJ databases">
        <authorList>
            <person name="Li R."/>
            <person name="Bekaert M."/>
        </authorList>
    </citation>
    <scope>NUCLEOTIDE SEQUENCE [LARGE SCALE GENOMIC DNA]</scope>
    <source>
        <strain evidence="8">wild</strain>
    </source>
</reference>
<dbReference type="PANTHER" id="PTHR22906">
    <property type="entry name" value="PROPERDIN"/>
    <property type="match status" value="1"/>
</dbReference>
<dbReference type="Pfam" id="PF00530">
    <property type="entry name" value="SRCR"/>
    <property type="match status" value="1"/>
</dbReference>
<keyword evidence="4" id="KW-1133">Transmembrane helix</keyword>
<dbReference type="PROSITE" id="PS50092">
    <property type="entry name" value="TSP1"/>
    <property type="match status" value="3"/>
</dbReference>
<dbReference type="FunFam" id="2.20.100.10:FF:000001">
    <property type="entry name" value="semaphorin-5A isoform X1"/>
    <property type="match status" value="2"/>
</dbReference>
<dbReference type="Pfam" id="PF00090">
    <property type="entry name" value="TSP_1"/>
    <property type="match status" value="3"/>
</dbReference>
<dbReference type="PROSITE" id="PS50287">
    <property type="entry name" value="SRCR_2"/>
    <property type="match status" value="1"/>
</dbReference>
<dbReference type="InterPro" id="IPR036772">
    <property type="entry name" value="SRCR-like_dom_sf"/>
</dbReference>
<keyword evidence="8" id="KW-1185">Reference proteome</keyword>
<dbReference type="SMART" id="SM00202">
    <property type="entry name" value="SR"/>
    <property type="match status" value="1"/>
</dbReference>
<gene>
    <name evidence="7" type="ORF">MCOR_9742</name>
</gene>
<dbReference type="SUPFAM" id="SSF82895">
    <property type="entry name" value="TSP-1 type 1 repeat"/>
    <property type="match status" value="3"/>
</dbReference>
<dbReference type="InterPro" id="IPR036383">
    <property type="entry name" value="TSP1_rpt_sf"/>
</dbReference>
<protein>
    <submittedName>
        <fullName evidence="7">Coadhesin,Thrombospondin-1,Mucin-like protein,Hemicentin-1,Thrombospondin-2</fullName>
    </submittedName>
</protein>
<dbReference type="OrthoDB" id="6134413at2759"/>
<dbReference type="SMART" id="SM00209">
    <property type="entry name" value="TSP1"/>
    <property type="match status" value="3"/>
</dbReference>
<comment type="caution">
    <text evidence="3">Lacks conserved residue(s) required for the propagation of feature annotation.</text>
</comment>
<evidence type="ECO:0000259" key="6">
    <source>
        <dbReference type="PROSITE" id="PS50287"/>
    </source>
</evidence>
<keyword evidence="5" id="KW-0732">Signal</keyword>
<dbReference type="PRINTS" id="PR01705">
    <property type="entry name" value="TSP1REPEAT"/>
</dbReference>
<feature type="transmembrane region" description="Helical" evidence="4">
    <location>
        <begin position="282"/>
        <end position="306"/>
    </location>
</feature>
<dbReference type="PANTHER" id="PTHR22906:SF21">
    <property type="entry name" value="SEMA DOMAIN-CONTAINING PROTEIN"/>
    <property type="match status" value="1"/>
</dbReference>
<sequence>MKTTMVFYIIISSVILAHWIQAQSSGDVRLDNSKRLEIYYNGIWGTVCDDGFDDNDARVVCRQLGFSNGISLGNAYCSHAGWGTQNCNHAEDVGILCNSNNSPVNGGWSRWGQWTTCSSSCNGGLQTRRRGCNNPSPQYGGTCCNGESSQTKQCNIISCPVDGNWGDWSIWKSCNVTCGGGMQLRLRKCDRPVPAFGGLNCPSTDSEFQQCNTAKCKKVIDGGWSTWTNWTDCTRPCNGGLKERSRYCDDPTPFNGGLYCNGTPIEANLCNNFSCSGIETKMVLALIIGGEAVGCIVLTVALVSICKHVVASTKIRKKEVPDTRFKEETEELYIYQESDQPTKGETGFKEETEELYIYQESDQPTQAFNNSAYIKDYDSKNVAKPGMEFDSCDIYDDCEENCYENY</sequence>
<dbReference type="PROSITE" id="PS00420">
    <property type="entry name" value="SRCR_1"/>
    <property type="match status" value="1"/>
</dbReference>
<dbReference type="Gene3D" id="2.20.100.10">
    <property type="entry name" value="Thrombospondin type-1 (TSP1) repeat"/>
    <property type="match status" value="3"/>
</dbReference>
<keyword evidence="1" id="KW-0677">Repeat</keyword>
<proteinExistence type="predicted"/>
<dbReference type="PRINTS" id="PR00258">
    <property type="entry name" value="SPERACTRCPTR"/>
</dbReference>
<feature type="signal peptide" evidence="5">
    <location>
        <begin position="1"/>
        <end position="22"/>
    </location>
</feature>
<evidence type="ECO:0000256" key="3">
    <source>
        <dbReference type="PROSITE-ProRule" id="PRU00196"/>
    </source>
</evidence>
<dbReference type="InterPro" id="IPR001190">
    <property type="entry name" value="SRCR"/>
</dbReference>
<evidence type="ECO:0000256" key="5">
    <source>
        <dbReference type="SAM" id="SignalP"/>
    </source>
</evidence>
<dbReference type="Proteomes" id="UP000507470">
    <property type="component" value="Unassembled WGS sequence"/>
</dbReference>